<comment type="caution">
    <text evidence="1">The sequence shown here is derived from an EMBL/GenBank/DDBJ whole genome shotgun (WGS) entry which is preliminary data.</text>
</comment>
<dbReference type="EMBL" id="JASCZI010075007">
    <property type="protein sequence ID" value="MED6142658.1"/>
    <property type="molecule type" value="Genomic_DNA"/>
</dbReference>
<accession>A0ABU6T3Y5</accession>
<evidence type="ECO:0000313" key="1">
    <source>
        <dbReference type="EMBL" id="MED6142658.1"/>
    </source>
</evidence>
<protein>
    <submittedName>
        <fullName evidence="1">Uncharacterized protein</fullName>
    </submittedName>
</protein>
<reference evidence="1 2" key="1">
    <citation type="journal article" date="2023" name="Plants (Basel)">
        <title>Bridging the Gap: Combining Genomics and Transcriptomics Approaches to Understand Stylosanthes scabra, an Orphan Legume from the Brazilian Caatinga.</title>
        <authorList>
            <person name="Ferreira-Neto J.R.C."/>
            <person name="da Silva M.D."/>
            <person name="Binneck E."/>
            <person name="de Melo N.F."/>
            <person name="da Silva R.H."/>
            <person name="de Melo A.L.T.M."/>
            <person name="Pandolfi V."/>
            <person name="Bustamante F.O."/>
            <person name="Brasileiro-Vidal A.C."/>
            <person name="Benko-Iseppon A.M."/>
        </authorList>
    </citation>
    <scope>NUCLEOTIDE SEQUENCE [LARGE SCALE GENOMIC DNA]</scope>
    <source>
        <tissue evidence="1">Leaves</tissue>
    </source>
</reference>
<feature type="non-terminal residue" evidence="1">
    <location>
        <position position="58"/>
    </location>
</feature>
<dbReference type="Proteomes" id="UP001341840">
    <property type="component" value="Unassembled WGS sequence"/>
</dbReference>
<evidence type="ECO:0000313" key="2">
    <source>
        <dbReference type="Proteomes" id="UP001341840"/>
    </source>
</evidence>
<name>A0ABU6T3Y5_9FABA</name>
<organism evidence="1 2">
    <name type="scientific">Stylosanthes scabra</name>
    <dbReference type="NCBI Taxonomy" id="79078"/>
    <lineage>
        <taxon>Eukaryota</taxon>
        <taxon>Viridiplantae</taxon>
        <taxon>Streptophyta</taxon>
        <taxon>Embryophyta</taxon>
        <taxon>Tracheophyta</taxon>
        <taxon>Spermatophyta</taxon>
        <taxon>Magnoliopsida</taxon>
        <taxon>eudicotyledons</taxon>
        <taxon>Gunneridae</taxon>
        <taxon>Pentapetalae</taxon>
        <taxon>rosids</taxon>
        <taxon>fabids</taxon>
        <taxon>Fabales</taxon>
        <taxon>Fabaceae</taxon>
        <taxon>Papilionoideae</taxon>
        <taxon>50 kb inversion clade</taxon>
        <taxon>dalbergioids sensu lato</taxon>
        <taxon>Dalbergieae</taxon>
        <taxon>Pterocarpus clade</taxon>
        <taxon>Stylosanthes</taxon>
    </lineage>
</organism>
<sequence>MAEIGKYRVPFSTAFMHSDRFVVMCPHRRPSSQCCNHRLLRNRAAHARISGRSLSSAS</sequence>
<gene>
    <name evidence="1" type="ORF">PIB30_115931</name>
</gene>
<keyword evidence="2" id="KW-1185">Reference proteome</keyword>
<proteinExistence type="predicted"/>